<dbReference type="EMBL" id="JARBCY010000044">
    <property type="protein sequence ID" value="MEF3318277.1"/>
    <property type="molecule type" value="Genomic_DNA"/>
</dbReference>
<dbReference type="Gene3D" id="2.60.40.1850">
    <property type="match status" value="2"/>
</dbReference>
<reference evidence="3 4" key="1">
    <citation type="submission" date="2022-11" db="EMBL/GenBank/DDBJ databases">
        <title>The First Case of Preauricular Fistular Abscess Caused by Peptoniphilus grossensis.</title>
        <authorList>
            <person name="Byun J.-H."/>
        </authorList>
    </citation>
    <scope>NUCLEOTIDE SEQUENCE [LARGE SCALE GENOMIC DNA]</scope>
    <source>
        <strain evidence="3 4">GYB008</strain>
    </source>
</reference>
<dbReference type="SUPFAM" id="SSF158911">
    <property type="entry name" value="NEAT domain-like"/>
    <property type="match status" value="1"/>
</dbReference>
<evidence type="ECO:0000259" key="2">
    <source>
        <dbReference type="PROSITE" id="PS51272"/>
    </source>
</evidence>
<name>A0ABU7XBP8_9FIRM</name>
<evidence type="ECO:0000256" key="1">
    <source>
        <dbReference type="SAM" id="MobiDB-lite"/>
    </source>
</evidence>
<feature type="domain" description="SLH" evidence="2">
    <location>
        <begin position="1357"/>
        <end position="1412"/>
    </location>
</feature>
<dbReference type="InterPro" id="IPR037250">
    <property type="entry name" value="NEAT_dom_sf"/>
</dbReference>
<organism evidence="3 4">
    <name type="scientific">Peptoniphilus grossensis</name>
    <dbReference type="NCBI Taxonomy" id="1465756"/>
    <lineage>
        <taxon>Bacteria</taxon>
        <taxon>Bacillati</taxon>
        <taxon>Bacillota</taxon>
        <taxon>Tissierellia</taxon>
        <taxon>Tissierellales</taxon>
        <taxon>Peptoniphilaceae</taxon>
        <taxon>Peptoniphilus</taxon>
    </lineage>
</organism>
<gene>
    <name evidence="3" type="ORF">PV361_06145</name>
</gene>
<dbReference type="InterPro" id="IPR001119">
    <property type="entry name" value="SLH_dom"/>
</dbReference>
<dbReference type="Gene3D" id="1.20.1270.90">
    <property type="entry name" value="AF1782-like"/>
    <property type="match status" value="2"/>
</dbReference>
<dbReference type="RefSeq" id="WP_332087388.1">
    <property type="nucleotide sequence ID" value="NZ_JARBCY010000044.1"/>
</dbReference>
<feature type="compositionally biased region" description="Low complexity" evidence="1">
    <location>
        <begin position="994"/>
        <end position="1067"/>
    </location>
</feature>
<feature type="compositionally biased region" description="Low complexity" evidence="1">
    <location>
        <begin position="1202"/>
        <end position="1234"/>
    </location>
</feature>
<dbReference type="PROSITE" id="PS51272">
    <property type="entry name" value="SLH"/>
    <property type="match status" value="3"/>
</dbReference>
<keyword evidence="4" id="KW-1185">Reference proteome</keyword>
<feature type="region of interest" description="Disordered" evidence="1">
    <location>
        <begin position="904"/>
        <end position="923"/>
    </location>
</feature>
<feature type="domain" description="SLH" evidence="2">
    <location>
        <begin position="1294"/>
        <end position="1354"/>
    </location>
</feature>
<dbReference type="PANTHER" id="PTHR43308">
    <property type="entry name" value="OUTER MEMBRANE PROTEIN ALPHA-RELATED"/>
    <property type="match status" value="1"/>
</dbReference>
<feature type="region of interest" description="Disordered" evidence="1">
    <location>
        <begin position="990"/>
        <end position="1068"/>
    </location>
</feature>
<accession>A0ABU7XBP8</accession>
<feature type="domain" description="SLH" evidence="2">
    <location>
        <begin position="1230"/>
        <end position="1293"/>
    </location>
</feature>
<protein>
    <submittedName>
        <fullName evidence="3">S-layer homology domain-containing protein</fullName>
    </submittedName>
</protein>
<proteinExistence type="predicted"/>
<dbReference type="PANTHER" id="PTHR43308:SF5">
    <property type="entry name" value="S-LAYER PROTEIN _ PEPTIDOGLYCAN ENDO-BETA-N-ACETYLGLUCOSAMINIDASE"/>
    <property type="match status" value="1"/>
</dbReference>
<comment type="caution">
    <text evidence="3">The sequence shown here is derived from an EMBL/GenBank/DDBJ whole genome shotgun (WGS) entry which is preliminary data.</text>
</comment>
<feature type="region of interest" description="Disordered" evidence="1">
    <location>
        <begin position="1196"/>
        <end position="1238"/>
    </location>
</feature>
<sequence>MKVNFKNLNRLLFSILLLLVFIPLNIFAVDPPPIKYPVSGDPMAYYEIHPAIYKTWGEHYNFDPNRIKINAKKVSDEDQLFKEFKEKHKSEADSMMYQYEEWNCYEIYIKHGYGNFYIDSKHTKDENTYNIWPEQFKMYVSRLDEKTNKFEEPKEYTKAKNDAERNDLITKGIPNYILTQDYNSHADGRSYNVNLSLGNKHREETKDYSEEDTFRVYVFQGHPDPIPNDLLAGEYKIPLSVRYATRPGMYSMASGAVEDYGKLIVGNDGSLKLKMKFKPMVLSDAKFTGNGEPLEGHLTDLWTYNSIDDFNDFKKNMTYFSENKIYLNNSKYLKSTYTRGYYNYPEEFVIPLEYSNGKPNYESQKMFTVRVDAMGSMDPEFNLLMRHKDMVLEKVNLPSGKYEAMPLIDEKDTMNAGVKGLWENGKFKYTKEEYNKKLADSTIDNYSLLNTDIGVNPYYEVEFKDNKANLTVSYVKGVVGSDGPEEFGLVKINENKDIRYKTADGSLKPIEILEEENFTLEPAKTKYGKRITKIKLDNVPLSKLGDINQIIYLENARYAHCYDDWGDMTVDVKPGEGDDPIENMYGINSFDLKKMVLVESTTPDLNKTTLQEKINEAKAITQGKKTDEAFNTLKAAITSAEEVLNSATEQTAIDGAVTTLNKAIETFKSSPDKEAQLNKTALEAKIQEASNITQGKKSEDAFKTLKAAIDAAKSVLNTANTQEQINEALANLNSAIDAFNKSADVNVTPGASEKVYTLPVKLMHSVQDKESMGNKALISPAKVSIKGDDVNIDLTFQGIEVPLGATKFYGHLTNLFSFEDNTIRGEAIPAEVLEQMEDKAMDGSQKQFPKVFRIKLTKAEFDNLKDNTLYVKVWVDAMDGLMGGTPGAGAQNARLVFDKSKMTEVTPGGETPTPTPTPTPNVPSREDVVDALKRYANLGGPQYTYQSNMMYVNAYNSLMSLLTKPNATDMQVKFAIDNLKAAAAGLTLDTSKPNNSGNNQGWGNNNQGWGNNNQGWGNNSGWGNNNQGWGNNNQGWGNNNQGWGNNNQGWGNNSGWGNNNQNNQNNGPVTVQYEVPVEVLHAHQSGYSMANAAINHTARVEERDGKFRYSVNFHAIQRDFGGKTLTGNLTNLFIIDGSKYRADQSGNTWSWTMNGKYDRVNVAVWVDAMDEIAGKGPGGGEQNAILSFNWNNAREVGRVGGNNNNQNQQNQNQQNQQKQQNQNQQAVQNNNTNNFTDTSGHWAKTAIDYVVSKGYFAGLSNTEFGPNKSITRGQFVSVLGRMLNVNVNDYKDQNFKDVKSGMYYSPYITWANKVGIASGVGQGNFAPDKELTREEMAVMMTKFLKVSGKNLNAKGKTNAFKDEDKIQGWAKDSVKEMARLGIVSGMGDGNFAPKSSFTRAQVAQVLYNIDHN</sequence>
<dbReference type="InterPro" id="IPR051465">
    <property type="entry name" value="Cell_Envelope_Struct_Comp"/>
</dbReference>
<dbReference type="Proteomes" id="UP001328425">
    <property type="component" value="Unassembled WGS sequence"/>
</dbReference>
<evidence type="ECO:0000313" key="4">
    <source>
        <dbReference type="Proteomes" id="UP001328425"/>
    </source>
</evidence>
<evidence type="ECO:0000313" key="3">
    <source>
        <dbReference type="EMBL" id="MEF3318277.1"/>
    </source>
</evidence>
<dbReference type="Pfam" id="PF00395">
    <property type="entry name" value="SLH"/>
    <property type="match status" value="3"/>
</dbReference>